<dbReference type="EMBL" id="CAJVCH010043530">
    <property type="protein sequence ID" value="CAG7717134.1"/>
    <property type="molecule type" value="Genomic_DNA"/>
</dbReference>
<comment type="caution">
    <text evidence="1">The sequence shown here is derived from an EMBL/GenBank/DDBJ whole genome shotgun (WGS) entry which is preliminary data.</text>
</comment>
<dbReference type="OrthoDB" id="8120765at2759"/>
<evidence type="ECO:0000313" key="1">
    <source>
        <dbReference type="EMBL" id="CAG7717134.1"/>
    </source>
</evidence>
<gene>
    <name evidence="1" type="ORF">AFUS01_LOCUS6608</name>
</gene>
<keyword evidence="2" id="KW-1185">Reference proteome</keyword>
<dbReference type="AlphaFoldDB" id="A0A8J2JMD1"/>
<feature type="non-terminal residue" evidence="1">
    <location>
        <position position="1"/>
    </location>
</feature>
<reference evidence="1" key="1">
    <citation type="submission" date="2021-06" db="EMBL/GenBank/DDBJ databases">
        <authorList>
            <person name="Hodson N. C."/>
            <person name="Mongue J. A."/>
            <person name="Jaron S. K."/>
        </authorList>
    </citation>
    <scope>NUCLEOTIDE SEQUENCE</scope>
</reference>
<accession>A0A8J2JMD1</accession>
<protein>
    <submittedName>
        <fullName evidence="1">Uncharacterized protein</fullName>
    </submittedName>
</protein>
<evidence type="ECO:0000313" key="2">
    <source>
        <dbReference type="Proteomes" id="UP000708208"/>
    </source>
</evidence>
<organism evidence="1 2">
    <name type="scientific">Allacma fusca</name>
    <dbReference type="NCBI Taxonomy" id="39272"/>
    <lineage>
        <taxon>Eukaryota</taxon>
        <taxon>Metazoa</taxon>
        <taxon>Ecdysozoa</taxon>
        <taxon>Arthropoda</taxon>
        <taxon>Hexapoda</taxon>
        <taxon>Collembola</taxon>
        <taxon>Symphypleona</taxon>
        <taxon>Sminthuridae</taxon>
        <taxon>Allacma</taxon>
    </lineage>
</organism>
<name>A0A8J2JMD1_9HEXA</name>
<sequence length="93" mass="10445">SVITSIASSIATTVLEVEKIDNSIKLTTGERWATGWRMFWGAGPPSHIQKLMEQQAALENLVRDMVEFLQTNQQFQGMVSPSIKQVCRQEPPK</sequence>
<proteinExistence type="predicted"/>
<feature type="non-terminal residue" evidence="1">
    <location>
        <position position="93"/>
    </location>
</feature>
<dbReference type="Proteomes" id="UP000708208">
    <property type="component" value="Unassembled WGS sequence"/>
</dbReference>